<name>A0A5N6MUZ5_9MICC</name>
<organism evidence="2 3">
    <name type="scientific">Arthrobacter yangruifuii</name>
    <dbReference type="NCBI Taxonomy" id="2606616"/>
    <lineage>
        <taxon>Bacteria</taxon>
        <taxon>Bacillati</taxon>
        <taxon>Actinomycetota</taxon>
        <taxon>Actinomycetes</taxon>
        <taxon>Micrococcales</taxon>
        <taxon>Micrococcaceae</taxon>
        <taxon>Arthrobacter</taxon>
    </lineage>
</organism>
<dbReference type="RefSeq" id="WP_152271623.1">
    <property type="nucleotide sequence ID" value="NZ_VTFX01000001.1"/>
</dbReference>
<dbReference type="AlphaFoldDB" id="A0A5N6MUZ5"/>
<accession>A0A5N6MUZ5</accession>
<keyword evidence="3" id="KW-1185">Reference proteome</keyword>
<dbReference type="Gene3D" id="3.20.20.210">
    <property type="match status" value="1"/>
</dbReference>
<feature type="compositionally biased region" description="Low complexity" evidence="1">
    <location>
        <begin position="24"/>
        <end position="34"/>
    </location>
</feature>
<evidence type="ECO:0000313" key="2">
    <source>
        <dbReference type="EMBL" id="KAD4060500.1"/>
    </source>
</evidence>
<dbReference type="EMBL" id="VTFX01000001">
    <property type="protein sequence ID" value="KAD4060500.1"/>
    <property type="molecule type" value="Genomic_DNA"/>
</dbReference>
<sequence length="373" mass="38825">MQQGADPERRGSTVPELPPRPEARTGTVTATAAGSWPGTDPVESSRVVRGELGDPHLPFLVELPQRGPGADPLGRSAALLVDLFVDLQPHGWRLVERPGKEHRRAVSLLTQDLNALADVIGAEERPGEALKISLRGPLSLAANLYLHNGERALADAGARRDILQSFTAGIGDYVARAESSAPGARITVQVDEPDITAVLAGGIPTASGYRTLRSVPSSEVSAAWHQVCGAVSAAGADTVFALPRAESFGPLRAGTQSPFELALGAGASGAALAADGLDARDWEGIAEAVEGGRRVWLGVLPVSAAGTDVPQVSALVERVLRPWRKLGLSLQDLPALRLTPSEGLAEVSPDAARKVLSRLTQTASALDQVVAEG</sequence>
<feature type="region of interest" description="Disordered" evidence="1">
    <location>
        <begin position="1"/>
        <end position="46"/>
    </location>
</feature>
<feature type="compositionally biased region" description="Basic and acidic residues" evidence="1">
    <location>
        <begin position="1"/>
        <end position="11"/>
    </location>
</feature>
<dbReference type="SUPFAM" id="SSF51726">
    <property type="entry name" value="UROD/MetE-like"/>
    <property type="match status" value="1"/>
</dbReference>
<protein>
    <submittedName>
        <fullName evidence="2">Uncharacterized protein</fullName>
    </submittedName>
</protein>
<reference evidence="2 3" key="1">
    <citation type="submission" date="2019-08" db="EMBL/GenBank/DDBJ databases">
        <title>Arthrobacter sp. nov., isolated from plateau pika and Tibetan wild ass.</title>
        <authorList>
            <person name="Ge Y."/>
        </authorList>
    </citation>
    <scope>NUCLEOTIDE SEQUENCE [LARGE SCALE GENOMIC DNA]</scope>
    <source>
        <strain evidence="2 3">785</strain>
    </source>
</reference>
<evidence type="ECO:0000313" key="3">
    <source>
        <dbReference type="Proteomes" id="UP000326852"/>
    </source>
</evidence>
<dbReference type="InterPro" id="IPR038071">
    <property type="entry name" value="UROD/MetE-like_sf"/>
</dbReference>
<proteinExistence type="predicted"/>
<gene>
    <name evidence="2" type="ORF">GD627_05555</name>
</gene>
<dbReference type="Proteomes" id="UP000326852">
    <property type="component" value="Unassembled WGS sequence"/>
</dbReference>
<evidence type="ECO:0000256" key="1">
    <source>
        <dbReference type="SAM" id="MobiDB-lite"/>
    </source>
</evidence>
<comment type="caution">
    <text evidence="2">The sequence shown here is derived from an EMBL/GenBank/DDBJ whole genome shotgun (WGS) entry which is preliminary data.</text>
</comment>